<feature type="region of interest" description="Disordered" evidence="6">
    <location>
        <begin position="93"/>
        <end position="112"/>
    </location>
</feature>
<evidence type="ECO:0000256" key="3">
    <source>
        <dbReference type="ARBA" id="ARBA00022692"/>
    </source>
</evidence>
<dbReference type="HOGENOM" id="CLU_056195_0_0_1"/>
<protein>
    <recommendedName>
        <fullName evidence="10">Surfeit locus protein 4</fullName>
    </recommendedName>
</protein>
<feature type="transmembrane region" description="Helical" evidence="7">
    <location>
        <begin position="295"/>
        <end position="315"/>
    </location>
</feature>
<dbReference type="FunCoup" id="G7DVC0">
    <property type="interactions" value="268"/>
</dbReference>
<evidence type="ECO:0000256" key="2">
    <source>
        <dbReference type="ARBA" id="ARBA00006945"/>
    </source>
</evidence>
<feature type="compositionally biased region" description="Polar residues" evidence="6">
    <location>
        <begin position="93"/>
        <end position="102"/>
    </location>
</feature>
<keyword evidence="4 7" id="KW-1133">Transmembrane helix</keyword>
<keyword evidence="5 7" id="KW-0472">Membrane</keyword>
<dbReference type="eggNOG" id="KOG3998">
    <property type="taxonomic scope" value="Eukaryota"/>
</dbReference>
<comment type="subcellular location">
    <subcellularLocation>
        <location evidence="1">Membrane</location>
        <topology evidence="1">Multi-pass membrane protein</topology>
    </subcellularLocation>
</comment>
<dbReference type="InParanoid" id="G7DVC0"/>
<evidence type="ECO:0000313" key="9">
    <source>
        <dbReference type="Proteomes" id="UP000009131"/>
    </source>
</evidence>
<evidence type="ECO:0000256" key="5">
    <source>
        <dbReference type="ARBA" id="ARBA00023136"/>
    </source>
</evidence>
<sequence>MAQQPNLLGSRPVGQALGGSPLGNRRASMQPSYGPAGSPLIGSDPNAAYNRRASMHPPYPSAPQPPTYQLGGQASAHASQRGSISYTPSMAGSPFASSNASQARPAPANPDAPIEKIRAISSKMEDYLELFSQPIKPYLPGLGRFLIVVTFLEDALRITTQWSEQTYYLNRHRHFPKFLAYIFLALNVAVMFAGSGLVITKRFPEIAVAGLLCVVVAQGLGYGLITDLNFFLRNLSVIGGLLMVLSDSWSQASKKIFAGIPSMSETDRKHYFQLAGRVLMIFLFLGFILNGQMTILRAFVALVGLAACIMVAVGFKAKRSATVLVLILSTFNVFVNSWWTLHKYDTRRDFQKYDFWQTLSVVGGLLLLVNQGPGGYSVDEKKKVF</sequence>
<keyword evidence="9" id="KW-1185">Reference proteome</keyword>
<dbReference type="Pfam" id="PF02077">
    <property type="entry name" value="SURF4"/>
    <property type="match status" value="1"/>
</dbReference>
<feature type="transmembrane region" description="Helical" evidence="7">
    <location>
        <begin position="359"/>
        <end position="378"/>
    </location>
</feature>
<dbReference type="AlphaFoldDB" id="G7DVC0"/>
<dbReference type="GO" id="GO:0016020">
    <property type="term" value="C:membrane"/>
    <property type="evidence" value="ECO:0007669"/>
    <property type="project" value="UniProtKB-SubCell"/>
</dbReference>
<dbReference type="STRING" id="764103.G7DVC0"/>
<gene>
    <name evidence="8" type="primary">Mo01182</name>
    <name evidence="8" type="ORF">E5Q_01182</name>
</gene>
<keyword evidence="3 7" id="KW-0812">Transmembrane</keyword>
<evidence type="ECO:0000256" key="7">
    <source>
        <dbReference type="SAM" id="Phobius"/>
    </source>
</evidence>
<feature type="compositionally biased region" description="Pro residues" evidence="6">
    <location>
        <begin position="57"/>
        <end position="66"/>
    </location>
</feature>
<feature type="region of interest" description="Disordered" evidence="6">
    <location>
        <begin position="1"/>
        <end position="85"/>
    </location>
</feature>
<accession>G7DVC0</accession>
<evidence type="ECO:0000256" key="6">
    <source>
        <dbReference type="SAM" id="MobiDB-lite"/>
    </source>
</evidence>
<feature type="transmembrane region" description="Helical" evidence="7">
    <location>
        <begin position="206"/>
        <end position="225"/>
    </location>
</feature>
<dbReference type="Proteomes" id="UP000009131">
    <property type="component" value="Unassembled WGS sequence"/>
</dbReference>
<feature type="transmembrane region" description="Helical" evidence="7">
    <location>
        <begin position="322"/>
        <end position="339"/>
    </location>
</feature>
<feature type="compositionally biased region" description="Polar residues" evidence="6">
    <location>
        <begin position="70"/>
        <end position="85"/>
    </location>
</feature>
<evidence type="ECO:0000256" key="1">
    <source>
        <dbReference type="ARBA" id="ARBA00004141"/>
    </source>
</evidence>
<evidence type="ECO:0008006" key="10">
    <source>
        <dbReference type="Google" id="ProtNLM"/>
    </source>
</evidence>
<feature type="transmembrane region" description="Helical" evidence="7">
    <location>
        <begin position="178"/>
        <end position="199"/>
    </location>
</feature>
<name>G7DVC0_MIXOS</name>
<comment type="similarity">
    <text evidence="2">Belongs to the SURF4 family.</text>
</comment>
<proteinExistence type="inferred from homology"/>
<dbReference type="EMBL" id="BABT02000037">
    <property type="protein sequence ID" value="GAA94530.1"/>
    <property type="molecule type" value="Genomic_DNA"/>
</dbReference>
<feature type="transmembrane region" description="Helical" evidence="7">
    <location>
        <begin position="231"/>
        <end position="250"/>
    </location>
</feature>
<comment type="caution">
    <text evidence="8">The sequence shown here is derived from an EMBL/GenBank/DDBJ whole genome shotgun (WGS) entry which is preliminary data.</text>
</comment>
<evidence type="ECO:0000313" key="8">
    <source>
        <dbReference type="EMBL" id="GAA94530.1"/>
    </source>
</evidence>
<reference evidence="8 9" key="2">
    <citation type="journal article" date="2012" name="Open Biol.">
        <title>Characteristics of nucleosomes and linker DNA regions on the genome of the basidiomycete Mixia osmundae revealed by mono- and dinucleosome mapping.</title>
        <authorList>
            <person name="Nishida H."/>
            <person name="Kondo S."/>
            <person name="Matsumoto T."/>
            <person name="Suzuki Y."/>
            <person name="Yoshikawa H."/>
            <person name="Taylor T.D."/>
            <person name="Sugiyama J."/>
        </authorList>
    </citation>
    <scope>NUCLEOTIDE SEQUENCE [LARGE SCALE GENOMIC DNA]</scope>
    <source>
        <strain evidence="9">CBS 9802 / IAM 14324 / JCM 22182 / KY 12970</strain>
    </source>
</reference>
<reference evidence="8 9" key="1">
    <citation type="journal article" date="2011" name="J. Gen. Appl. Microbiol.">
        <title>Draft genome sequencing of the enigmatic basidiomycete Mixia osmundae.</title>
        <authorList>
            <person name="Nishida H."/>
            <person name="Nagatsuka Y."/>
            <person name="Sugiyama J."/>
        </authorList>
    </citation>
    <scope>NUCLEOTIDE SEQUENCE [LARGE SCALE GENOMIC DNA]</scope>
    <source>
        <strain evidence="9">CBS 9802 / IAM 14324 / JCM 22182 / KY 12970</strain>
    </source>
</reference>
<dbReference type="InterPro" id="IPR002995">
    <property type="entry name" value="Surf4"/>
</dbReference>
<feature type="transmembrane region" description="Helical" evidence="7">
    <location>
        <begin position="271"/>
        <end position="289"/>
    </location>
</feature>
<organism evidence="8 9">
    <name type="scientific">Mixia osmundae (strain CBS 9802 / IAM 14324 / JCM 22182 / KY 12970)</name>
    <dbReference type="NCBI Taxonomy" id="764103"/>
    <lineage>
        <taxon>Eukaryota</taxon>
        <taxon>Fungi</taxon>
        <taxon>Dikarya</taxon>
        <taxon>Basidiomycota</taxon>
        <taxon>Pucciniomycotina</taxon>
        <taxon>Mixiomycetes</taxon>
        <taxon>Mixiales</taxon>
        <taxon>Mixiaceae</taxon>
        <taxon>Mixia</taxon>
    </lineage>
</organism>
<evidence type="ECO:0000256" key="4">
    <source>
        <dbReference type="ARBA" id="ARBA00022989"/>
    </source>
</evidence>
<dbReference type="OrthoDB" id="7859621at2759"/>